<dbReference type="RefSeq" id="WP_199026077.1">
    <property type="nucleotide sequence ID" value="NZ_JAELVR010000012.1"/>
</dbReference>
<evidence type="ECO:0000313" key="3">
    <source>
        <dbReference type="Proteomes" id="UP000619079"/>
    </source>
</evidence>
<evidence type="ECO:0000313" key="2">
    <source>
        <dbReference type="EMBL" id="MBJ6373206.1"/>
    </source>
</evidence>
<organism evidence="2 3">
    <name type="scientific">Sedimentitalea arenosa</name>
    <dbReference type="NCBI Taxonomy" id="2798803"/>
    <lineage>
        <taxon>Bacteria</taxon>
        <taxon>Pseudomonadati</taxon>
        <taxon>Pseudomonadota</taxon>
        <taxon>Alphaproteobacteria</taxon>
        <taxon>Rhodobacterales</taxon>
        <taxon>Paracoccaceae</taxon>
        <taxon>Sedimentitalea</taxon>
    </lineage>
</organism>
<comment type="caution">
    <text evidence="2">The sequence shown here is derived from an EMBL/GenBank/DDBJ whole genome shotgun (WGS) entry which is preliminary data.</text>
</comment>
<gene>
    <name evidence="2" type="ORF">JF290_16900</name>
</gene>
<feature type="transmembrane region" description="Helical" evidence="1">
    <location>
        <begin position="21"/>
        <end position="43"/>
    </location>
</feature>
<name>A0A8J7LX63_9RHOB</name>
<keyword evidence="1" id="KW-0472">Membrane</keyword>
<reference evidence="2" key="1">
    <citation type="submission" date="2020-12" db="EMBL/GenBank/DDBJ databases">
        <title>Sedimentitalea sp. nov., isolated from sand in Incheon.</title>
        <authorList>
            <person name="Kim W."/>
        </authorList>
    </citation>
    <scope>NUCLEOTIDE SEQUENCE</scope>
    <source>
        <strain evidence="2">CAU 1593</strain>
    </source>
</reference>
<dbReference type="EMBL" id="JAELVR010000012">
    <property type="protein sequence ID" value="MBJ6373206.1"/>
    <property type="molecule type" value="Genomic_DNA"/>
</dbReference>
<accession>A0A8J7LX63</accession>
<sequence length="48" mass="5228">MRHSDKRQKISAIAATPPRPTRAAALLLATALSVPVFLLLSLADWLVF</sequence>
<evidence type="ECO:0000256" key="1">
    <source>
        <dbReference type="SAM" id="Phobius"/>
    </source>
</evidence>
<keyword evidence="3" id="KW-1185">Reference proteome</keyword>
<dbReference type="AlphaFoldDB" id="A0A8J7LX63"/>
<keyword evidence="1" id="KW-1133">Transmembrane helix</keyword>
<keyword evidence="1" id="KW-0812">Transmembrane</keyword>
<protein>
    <submittedName>
        <fullName evidence="2">Uncharacterized protein</fullName>
    </submittedName>
</protein>
<proteinExistence type="predicted"/>
<dbReference type="Proteomes" id="UP000619079">
    <property type="component" value="Unassembled WGS sequence"/>
</dbReference>